<gene>
    <name evidence="1" type="ORF">M9H77_08826</name>
</gene>
<dbReference type="EMBL" id="CM044702">
    <property type="protein sequence ID" value="KAI5677876.1"/>
    <property type="molecule type" value="Genomic_DNA"/>
</dbReference>
<proteinExistence type="predicted"/>
<comment type="caution">
    <text evidence="1">The sequence shown here is derived from an EMBL/GenBank/DDBJ whole genome shotgun (WGS) entry which is preliminary data.</text>
</comment>
<name>A0ACC0BZ95_CATRO</name>
<evidence type="ECO:0000313" key="1">
    <source>
        <dbReference type="EMBL" id="KAI5677876.1"/>
    </source>
</evidence>
<organism evidence="1 2">
    <name type="scientific">Catharanthus roseus</name>
    <name type="common">Madagascar periwinkle</name>
    <name type="synonym">Vinca rosea</name>
    <dbReference type="NCBI Taxonomy" id="4058"/>
    <lineage>
        <taxon>Eukaryota</taxon>
        <taxon>Viridiplantae</taxon>
        <taxon>Streptophyta</taxon>
        <taxon>Embryophyta</taxon>
        <taxon>Tracheophyta</taxon>
        <taxon>Spermatophyta</taxon>
        <taxon>Magnoliopsida</taxon>
        <taxon>eudicotyledons</taxon>
        <taxon>Gunneridae</taxon>
        <taxon>Pentapetalae</taxon>
        <taxon>asterids</taxon>
        <taxon>lamiids</taxon>
        <taxon>Gentianales</taxon>
        <taxon>Apocynaceae</taxon>
        <taxon>Rauvolfioideae</taxon>
        <taxon>Vinceae</taxon>
        <taxon>Catharanthinae</taxon>
        <taxon>Catharanthus</taxon>
    </lineage>
</organism>
<evidence type="ECO:0000313" key="2">
    <source>
        <dbReference type="Proteomes" id="UP001060085"/>
    </source>
</evidence>
<dbReference type="Proteomes" id="UP001060085">
    <property type="component" value="Linkage Group LG02"/>
</dbReference>
<accession>A0ACC0BZ95</accession>
<reference evidence="2" key="1">
    <citation type="journal article" date="2023" name="Nat. Plants">
        <title>Single-cell RNA sequencing provides a high-resolution roadmap for understanding the multicellular compartmentation of specialized metabolism.</title>
        <authorList>
            <person name="Sun S."/>
            <person name="Shen X."/>
            <person name="Li Y."/>
            <person name="Li Y."/>
            <person name="Wang S."/>
            <person name="Li R."/>
            <person name="Zhang H."/>
            <person name="Shen G."/>
            <person name="Guo B."/>
            <person name="Wei J."/>
            <person name="Xu J."/>
            <person name="St-Pierre B."/>
            <person name="Chen S."/>
            <person name="Sun C."/>
        </authorList>
    </citation>
    <scope>NUCLEOTIDE SEQUENCE [LARGE SCALE GENOMIC DNA]</scope>
</reference>
<sequence length="113" mass="13054">MTKKGCTEEFESEWVKLVHACRSERNEYVMTLYRTRGRWAEIYYFLGYFDNAISQLRHSNAEAGAKTETTLLETNRRTSNKNLGYSLGLDYADVAAPEEGPDDWEPCNLEICL</sequence>
<keyword evidence="2" id="KW-1185">Reference proteome</keyword>
<protein>
    <submittedName>
        <fullName evidence="1">Uncharacterized protein</fullName>
    </submittedName>
</protein>